<proteinExistence type="predicted"/>
<protein>
    <submittedName>
        <fullName evidence="1">Uncharacterized protein</fullName>
    </submittedName>
</protein>
<evidence type="ECO:0000313" key="2">
    <source>
        <dbReference type="Proteomes" id="UP000324222"/>
    </source>
</evidence>
<accession>A0A5B7H4F1</accession>
<dbReference type="Proteomes" id="UP000324222">
    <property type="component" value="Unassembled WGS sequence"/>
</dbReference>
<dbReference type="AlphaFoldDB" id="A0A5B7H4F1"/>
<gene>
    <name evidence="1" type="ORF">E2C01_057816</name>
</gene>
<name>A0A5B7H4F1_PORTR</name>
<sequence length="96" mass="10504">MSVGTPPARPVMLDETGWRVFPPVTDSLAGCKPVHKHHQTNTGRLSNAAAERNESCKHSSIHYCHLLAARLSGMREAATHLPKEGDDAALRHLFVI</sequence>
<reference evidence="1 2" key="1">
    <citation type="submission" date="2019-05" db="EMBL/GenBank/DDBJ databases">
        <title>Another draft genome of Portunus trituberculatus and its Hox gene families provides insights of decapod evolution.</title>
        <authorList>
            <person name="Jeong J.-H."/>
            <person name="Song I."/>
            <person name="Kim S."/>
            <person name="Choi T."/>
            <person name="Kim D."/>
            <person name="Ryu S."/>
            <person name="Kim W."/>
        </authorList>
    </citation>
    <scope>NUCLEOTIDE SEQUENCE [LARGE SCALE GENOMIC DNA]</scope>
    <source>
        <tissue evidence="1">Muscle</tissue>
    </source>
</reference>
<keyword evidence="2" id="KW-1185">Reference proteome</keyword>
<comment type="caution">
    <text evidence="1">The sequence shown here is derived from an EMBL/GenBank/DDBJ whole genome shotgun (WGS) entry which is preliminary data.</text>
</comment>
<organism evidence="1 2">
    <name type="scientific">Portunus trituberculatus</name>
    <name type="common">Swimming crab</name>
    <name type="synonym">Neptunus trituberculatus</name>
    <dbReference type="NCBI Taxonomy" id="210409"/>
    <lineage>
        <taxon>Eukaryota</taxon>
        <taxon>Metazoa</taxon>
        <taxon>Ecdysozoa</taxon>
        <taxon>Arthropoda</taxon>
        <taxon>Crustacea</taxon>
        <taxon>Multicrustacea</taxon>
        <taxon>Malacostraca</taxon>
        <taxon>Eumalacostraca</taxon>
        <taxon>Eucarida</taxon>
        <taxon>Decapoda</taxon>
        <taxon>Pleocyemata</taxon>
        <taxon>Brachyura</taxon>
        <taxon>Eubrachyura</taxon>
        <taxon>Portunoidea</taxon>
        <taxon>Portunidae</taxon>
        <taxon>Portuninae</taxon>
        <taxon>Portunus</taxon>
    </lineage>
</organism>
<evidence type="ECO:0000313" key="1">
    <source>
        <dbReference type="EMBL" id="MPC63714.1"/>
    </source>
</evidence>
<dbReference type="EMBL" id="VSRR010021178">
    <property type="protein sequence ID" value="MPC63714.1"/>
    <property type="molecule type" value="Genomic_DNA"/>
</dbReference>